<dbReference type="InterPro" id="IPR011761">
    <property type="entry name" value="ATP-grasp"/>
</dbReference>
<dbReference type="Gene3D" id="3.40.50.20">
    <property type="match status" value="1"/>
</dbReference>
<evidence type="ECO:0000313" key="2">
    <source>
        <dbReference type="Proteomes" id="UP000217696"/>
    </source>
</evidence>
<dbReference type="EMBL" id="AP017312">
    <property type="protein sequence ID" value="BAU27726.1"/>
    <property type="molecule type" value="Genomic_DNA"/>
</dbReference>
<dbReference type="Proteomes" id="UP000217696">
    <property type="component" value="Chromosome"/>
</dbReference>
<organism evidence="1 2">
    <name type="scientific">Aneurinibacillus soli</name>
    <dbReference type="NCBI Taxonomy" id="1500254"/>
    <lineage>
        <taxon>Bacteria</taxon>
        <taxon>Bacillati</taxon>
        <taxon>Bacillota</taxon>
        <taxon>Bacilli</taxon>
        <taxon>Bacillales</taxon>
        <taxon>Paenibacillaceae</taxon>
        <taxon>Aneurinibacillus group</taxon>
        <taxon>Aneurinibacillus</taxon>
    </lineage>
</organism>
<dbReference type="InterPro" id="IPR005479">
    <property type="entry name" value="CPAse_ATP-bd"/>
</dbReference>
<dbReference type="GO" id="GO:0005524">
    <property type="term" value="F:ATP binding"/>
    <property type="evidence" value="ECO:0007669"/>
    <property type="project" value="UniProtKB-UniRule"/>
</dbReference>
<sequence>MSTSRTVLLTGGRAPATLELARILHLAGHRVLMAESFRAHLSRRSRSIARSYDVPSPRYETEAYIERLSDIIRQENVDMLVPTCEETFYIALHREKLALYCEVFTADKNTLLELHDKYAFIQKAARHGFRTPRTHLVESPSALEMLQKEWNSTQSLIAKPVYSRFSARVRVCEEPSELLALSEEVSPSVPWVVQEYIPGVQMCTYTVAHKGRVVLHAAYRSVYTAGRGATIYFRPAFVPELAGQVERFVQETGFHGQLAFDFIEEEGSGEFVVLECNPRLTSGIHLFSGCPEVACAWLGLTDQVLVPHADAAAMLGLAMVLYGLPRVRSHSQWRAWRAAVAEAQDVIWRADDPRPFGQQFVSYAALAVRAWRLGTSMMAASTDDIEWSVRP</sequence>
<reference evidence="1 2" key="1">
    <citation type="submission" date="2015-12" db="EMBL/GenBank/DDBJ databases">
        <title>Genome sequence of Aneurinibacillus soli.</title>
        <authorList>
            <person name="Lee J.S."/>
            <person name="Lee K.C."/>
            <person name="Kim K.K."/>
            <person name="Lee B.W."/>
        </authorList>
    </citation>
    <scope>NUCLEOTIDE SEQUENCE [LARGE SCALE GENOMIC DNA]</scope>
    <source>
        <strain evidence="1 2">CB4</strain>
    </source>
</reference>
<dbReference type="Pfam" id="PF02655">
    <property type="entry name" value="ATP-grasp_3"/>
    <property type="match status" value="1"/>
</dbReference>
<dbReference type="SUPFAM" id="SSF56059">
    <property type="entry name" value="Glutathione synthetase ATP-binding domain-like"/>
    <property type="match status" value="1"/>
</dbReference>
<gene>
    <name evidence="1" type="ORF">CB4_01900</name>
</gene>
<dbReference type="InterPro" id="IPR003806">
    <property type="entry name" value="ATP-grasp_PylC-type"/>
</dbReference>
<keyword evidence="2" id="KW-1185">Reference proteome</keyword>
<protein>
    <submittedName>
        <fullName evidence="1">Uncharacterized protein</fullName>
    </submittedName>
</protein>
<evidence type="ECO:0000313" key="1">
    <source>
        <dbReference type="EMBL" id="BAU27726.1"/>
    </source>
</evidence>
<proteinExistence type="predicted"/>
<name>A0A0U5BHT7_9BACL</name>
<dbReference type="PROSITE" id="PS00867">
    <property type="entry name" value="CPSASE_2"/>
    <property type="match status" value="1"/>
</dbReference>
<dbReference type="Gene3D" id="3.30.470.20">
    <property type="entry name" value="ATP-grasp fold, B domain"/>
    <property type="match status" value="1"/>
</dbReference>
<dbReference type="KEGG" id="asoc:CB4_01900"/>
<accession>A0A0U5BHT7</accession>
<dbReference type="OrthoDB" id="40611at2"/>
<dbReference type="PROSITE" id="PS50975">
    <property type="entry name" value="ATP_GRASP"/>
    <property type="match status" value="1"/>
</dbReference>
<dbReference type="AlphaFoldDB" id="A0A0U5BHT7"/>
<dbReference type="GO" id="GO:0046872">
    <property type="term" value="F:metal ion binding"/>
    <property type="evidence" value="ECO:0007669"/>
    <property type="project" value="InterPro"/>
</dbReference>
<dbReference type="RefSeq" id="WP_096465294.1">
    <property type="nucleotide sequence ID" value="NZ_AP017312.1"/>
</dbReference>